<proteinExistence type="predicted"/>
<evidence type="ECO:0000313" key="1">
    <source>
        <dbReference type="EMBL" id="QQP85536.1"/>
    </source>
</evidence>
<evidence type="ECO:0000313" key="2">
    <source>
        <dbReference type="Proteomes" id="UP000595278"/>
    </source>
</evidence>
<dbReference type="RefSeq" id="WP_201092271.1">
    <property type="nucleotide sequence ID" value="NZ_CP067393.1"/>
</dbReference>
<reference evidence="1 2" key="1">
    <citation type="submission" date="2021-01" db="EMBL/GenBank/DDBJ databases">
        <title>Entomomonas sp. F2A isolated from a house cricket (Acheta domesticus).</title>
        <authorList>
            <person name="Spergser J."/>
            <person name="Busse H.-J."/>
        </authorList>
    </citation>
    <scope>NUCLEOTIDE SEQUENCE [LARGE SCALE GENOMIC DNA]</scope>
    <source>
        <strain evidence="1 2">F2A</strain>
    </source>
</reference>
<dbReference type="KEGG" id="eaz:JHT90_14375"/>
<protein>
    <submittedName>
        <fullName evidence="1">Uncharacterized protein</fullName>
    </submittedName>
</protein>
<dbReference type="EMBL" id="CP067393">
    <property type="protein sequence ID" value="QQP85536.1"/>
    <property type="molecule type" value="Genomic_DNA"/>
</dbReference>
<gene>
    <name evidence="1" type="ORF">JHT90_14375</name>
</gene>
<sequence length="143" mass="16387">MGRVATKLKNKYKIKGRFGKLPYSLFVSKHYYSLELSSRAILQGILIQYYGINNGNLSASHSMAKQWGIKSKATLVKGLKELIDKRFIIKTRQGLFLNSEVSCNLFAITWEAIDHIDGLELEIEQTIKPYYTIKQIIEGKDKE</sequence>
<dbReference type="AlphaFoldDB" id="A0A974RWT3"/>
<dbReference type="Proteomes" id="UP000595278">
    <property type="component" value="Chromosome"/>
</dbReference>
<organism evidence="1 2">
    <name type="scientific">Entomomonas asaccharolytica</name>
    <dbReference type="NCBI Taxonomy" id="2785331"/>
    <lineage>
        <taxon>Bacteria</taxon>
        <taxon>Pseudomonadati</taxon>
        <taxon>Pseudomonadota</taxon>
        <taxon>Gammaproteobacteria</taxon>
        <taxon>Pseudomonadales</taxon>
        <taxon>Pseudomonadaceae</taxon>
        <taxon>Entomomonas</taxon>
    </lineage>
</organism>
<accession>A0A974RWT3</accession>
<name>A0A974RWT3_9GAMM</name>
<keyword evidence="2" id="KW-1185">Reference proteome</keyword>